<dbReference type="InterPro" id="IPR026030">
    <property type="entry name" value="Pur-cyt_permease_Fcy2/21/22"/>
</dbReference>
<dbReference type="InterPro" id="IPR001248">
    <property type="entry name" value="Pur-cyt_permease"/>
</dbReference>
<gene>
    <name evidence="9" type="ORF">KSZ_21290</name>
</gene>
<dbReference type="PIRSF" id="PIRSF002744">
    <property type="entry name" value="Pur-cyt_permease"/>
    <property type="match status" value="1"/>
</dbReference>
<evidence type="ECO:0000256" key="8">
    <source>
        <dbReference type="SAM" id="Phobius"/>
    </source>
</evidence>
<dbReference type="CDD" id="cd11484">
    <property type="entry name" value="SLC-NCS1sbd_CobB-like"/>
    <property type="match status" value="1"/>
</dbReference>
<evidence type="ECO:0000256" key="4">
    <source>
        <dbReference type="ARBA" id="ARBA00022692"/>
    </source>
</evidence>
<keyword evidence="6 7" id="KW-0472">Membrane</keyword>
<feature type="transmembrane region" description="Helical" evidence="8">
    <location>
        <begin position="37"/>
        <end position="57"/>
    </location>
</feature>
<name>A0ABQ3VFG4_9CHLR</name>
<organism evidence="9 10">
    <name type="scientific">Dictyobacter formicarum</name>
    <dbReference type="NCBI Taxonomy" id="2778368"/>
    <lineage>
        <taxon>Bacteria</taxon>
        <taxon>Bacillati</taxon>
        <taxon>Chloroflexota</taxon>
        <taxon>Ktedonobacteria</taxon>
        <taxon>Ktedonobacterales</taxon>
        <taxon>Dictyobacteraceae</taxon>
        <taxon>Dictyobacter</taxon>
    </lineage>
</organism>
<evidence type="ECO:0000256" key="2">
    <source>
        <dbReference type="ARBA" id="ARBA00008974"/>
    </source>
</evidence>
<dbReference type="Proteomes" id="UP000635565">
    <property type="component" value="Unassembled WGS sequence"/>
</dbReference>
<evidence type="ECO:0000256" key="6">
    <source>
        <dbReference type="ARBA" id="ARBA00023136"/>
    </source>
</evidence>
<feature type="transmembrane region" description="Helical" evidence="8">
    <location>
        <begin position="329"/>
        <end position="349"/>
    </location>
</feature>
<feature type="transmembrane region" description="Helical" evidence="8">
    <location>
        <begin position="435"/>
        <end position="454"/>
    </location>
</feature>
<feature type="transmembrane region" description="Helical" evidence="8">
    <location>
        <begin position="290"/>
        <end position="308"/>
    </location>
</feature>
<comment type="similarity">
    <text evidence="2 7">Belongs to the purine-cytosine permease (2.A.39) family.</text>
</comment>
<evidence type="ECO:0000313" key="9">
    <source>
        <dbReference type="EMBL" id="GHO84123.1"/>
    </source>
</evidence>
<comment type="subcellular location">
    <subcellularLocation>
        <location evidence="1">Membrane</location>
        <topology evidence="1">Multi-pass membrane protein</topology>
    </subcellularLocation>
</comment>
<evidence type="ECO:0000256" key="3">
    <source>
        <dbReference type="ARBA" id="ARBA00022448"/>
    </source>
</evidence>
<proteinExistence type="inferred from homology"/>
<keyword evidence="10" id="KW-1185">Reference proteome</keyword>
<feature type="transmembrane region" description="Helical" evidence="8">
    <location>
        <begin position="200"/>
        <end position="223"/>
    </location>
</feature>
<comment type="caution">
    <text evidence="9">The sequence shown here is derived from an EMBL/GenBank/DDBJ whole genome shotgun (WGS) entry which is preliminary data.</text>
</comment>
<evidence type="ECO:0000313" key="10">
    <source>
        <dbReference type="Proteomes" id="UP000635565"/>
    </source>
</evidence>
<accession>A0ABQ3VFG4</accession>
<evidence type="ECO:0000256" key="7">
    <source>
        <dbReference type="PIRNR" id="PIRNR002744"/>
    </source>
</evidence>
<dbReference type="Pfam" id="PF02133">
    <property type="entry name" value="Transp_cyt_pur"/>
    <property type="match status" value="1"/>
</dbReference>
<feature type="transmembrane region" description="Helical" evidence="8">
    <location>
        <begin position="146"/>
        <end position="164"/>
    </location>
</feature>
<dbReference type="RefSeq" id="WP_201361765.1">
    <property type="nucleotide sequence ID" value="NZ_BNJJ01000005.1"/>
</dbReference>
<keyword evidence="5 8" id="KW-1133">Transmembrane helix</keyword>
<feature type="transmembrane region" description="Helical" evidence="8">
    <location>
        <begin position="355"/>
        <end position="375"/>
    </location>
</feature>
<evidence type="ECO:0000256" key="5">
    <source>
        <dbReference type="ARBA" id="ARBA00022989"/>
    </source>
</evidence>
<dbReference type="PANTHER" id="PTHR31806">
    <property type="entry name" value="PURINE-CYTOSINE PERMEASE FCY2-RELATED"/>
    <property type="match status" value="1"/>
</dbReference>
<feature type="transmembrane region" description="Helical" evidence="8">
    <location>
        <begin position="396"/>
        <end position="415"/>
    </location>
</feature>
<keyword evidence="4 8" id="KW-0812">Transmembrane</keyword>
<protein>
    <submittedName>
        <fullName evidence="9">Cytosine permease</fullName>
    </submittedName>
</protein>
<dbReference type="EMBL" id="BNJJ01000005">
    <property type="protein sequence ID" value="GHO84123.1"/>
    <property type="molecule type" value="Genomic_DNA"/>
</dbReference>
<sequence length="461" mass="49990">MATDTIETPIDEKGIETHGIERVSPKARTHVRIFDNFTMWLSANLVLSTIALGALAIPLFKLGFWQSVAIIVIFNILGVLPVAFFSTLGPKLGLRQMTITRFSFGWWGTVIMAFFNIAACIGWSAVNVIVGGQLVNALSNGVVPPWVGILIIAILTTFVSIYGYKYVHRYERYAWIPMAIIFALMIVLSGPHFVAVPAPAFSLGTLAGLISFGGAIYGFATGWSSYAADYNVNQPEETAASRVFWLTFLGVTIPCILLETFGLGLTTVAAYNASSTGGALALVLKPLGGLGTFILVLLALSVVANNIPNDYSLGLTIQVLGRSFQRVNRAVWTLIGAVIYVLIAIPLAANFSETLSNFLLLIAYWLGPWAIILILEHFVFRKGTYNLDDWNTRSKLPVGWAAIVAMFLGLVGVWLGASQYLFTGIVSHALNGMDVGFELGVIFAAVAFLILRPIELKQTGR</sequence>
<feature type="transmembrane region" description="Helical" evidence="8">
    <location>
        <begin position="106"/>
        <end position="126"/>
    </location>
</feature>
<feature type="transmembrane region" description="Helical" evidence="8">
    <location>
        <begin position="173"/>
        <end position="194"/>
    </location>
</feature>
<reference evidence="9 10" key="1">
    <citation type="journal article" date="2021" name="Int. J. Syst. Evol. Microbiol.">
        <title>Reticulibacter mediterranei gen. nov., sp. nov., within the new family Reticulibacteraceae fam. nov., and Ktedonospora formicarum gen. nov., sp. nov., Ktedonobacter robiniae sp. nov., Dictyobacter formicarum sp. nov. and Dictyobacter arantiisoli sp. nov., belonging to the class Ktedonobacteria.</title>
        <authorList>
            <person name="Yabe S."/>
            <person name="Zheng Y."/>
            <person name="Wang C.M."/>
            <person name="Sakai Y."/>
            <person name="Abe K."/>
            <person name="Yokota A."/>
            <person name="Donadio S."/>
            <person name="Cavaletti L."/>
            <person name="Monciardini P."/>
        </authorList>
    </citation>
    <scope>NUCLEOTIDE SEQUENCE [LARGE SCALE GENOMIC DNA]</scope>
    <source>
        <strain evidence="9 10">SOSP1-9</strain>
    </source>
</reference>
<dbReference type="PANTHER" id="PTHR31806:SF1">
    <property type="entry name" value="PURINE-CYTOSINE PERMEASE FCY2-RELATED"/>
    <property type="match status" value="1"/>
</dbReference>
<feature type="transmembrane region" description="Helical" evidence="8">
    <location>
        <begin position="63"/>
        <end position="85"/>
    </location>
</feature>
<dbReference type="Gene3D" id="1.10.4160.10">
    <property type="entry name" value="Hydantoin permease"/>
    <property type="match status" value="1"/>
</dbReference>
<feature type="transmembrane region" description="Helical" evidence="8">
    <location>
        <begin position="243"/>
        <end position="270"/>
    </location>
</feature>
<keyword evidence="3 7" id="KW-0813">Transport</keyword>
<evidence type="ECO:0000256" key="1">
    <source>
        <dbReference type="ARBA" id="ARBA00004141"/>
    </source>
</evidence>